<keyword evidence="3 10" id="KW-0812">Transmembrane</keyword>
<evidence type="ECO:0000313" key="12">
    <source>
        <dbReference type="EMBL" id="KAL1894537.1"/>
    </source>
</evidence>
<feature type="compositionally biased region" description="Polar residues" evidence="9">
    <location>
        <begin position="1"/>
        <end position="11"/>
    </location>
</feature>
<evidence type="ECO:0000259" key="11">
    <source>
        <dbReference type="PROSITE" id="PS50192"/>
    </source>
</evidence>
<evidence type="ECO:0000256" key="9">
    <source>
        <dbReference type="SAM" id="MobiDB-lite"/>
    </source>
</evidence>
<feature type="transmembrane region" description="Helical" evidence="10">
    <location>
        <begin position="159"/>
        <end position="180"/>
    </location>
</feature>
<dbReference type="SUPFAM" id="SSF58038">
    <property type="entry name" value="SNARE fusion complex"/>
    <property type="match status" value="1"/>
</dbReference>
<keyword evidence="4" id="KW-0653">Protein transport</keyword>
<keyword evidence="6" id="KW-0333">Golgi apparatus</keyword>
<dbReference type="PROSITE" id="PS50192">
    <property type="entry name" value="T_SNARE"/>
    <property type="match status" value="1"/>
</dbReference>
<proteinExistence type="predicted"/>
<evidence type="ECO:0000256" key="1">
    <source>
        <dbReference type="ARBA" id="ARBA00004394"/>
    </source>
</evidence>
<accession>A0ABR3Z2X9</accession>
<dbReference type="SMART" id="SM00397">
    <property type="entry name" value="t_SNARE"/>
    <property type="match status" value="1"/>
</dbReference>
<dbReference type="InterPro" id="IPR000727">
    <property type="entry name" value="T_SNARE_dom"/>
</dbReference>
<keyword evidence="7 10" id="KW-0472">Membrane</keyword>
<evidence type="ECO:0000256" key="2">
    <source>
        <dbReference type="ARBA" id="ARBA00022448"/>
    </source>
</evidence>
<dbReference type="InterPro" id="IPR039899">
    <property type="entry name" value="BET1_SNARE"/>
</dbReference>
<organism evidence="12 13">
    <name type="scientific">Sporothrix stenoceras</name>
    <dbReference type="NCBI Taxonomy" id="5173"/>
    <lineage>
        <taxon>Eukaryota</taxon>
        <taxon>Fungi</taxon>
        <taxon>Dikarya</taxon>
        <taxon>Ascomycota</taxon>
        <taxon>Pezizomycotina</taxon>
        <taxon>Sordariomycetes</taxon>
        <taxon>Sordariomycetidae</taxon>
        <taxon>Ophiostomatales</taxon>
        <taxon>Ophiostomataceae</taxon>
        <taxon>Sporothrix</taxon>
    </lineage>
</organism>
<comment type="subcellular location">
    <subcellularLocation>
        <location evidence="8">Endomembrane system</location>
        <topology evidence="8">Single-pass type IV membrane protein</topology>
    </subcellularLocation>
    <subcellularLocation>
        <location evidence="1">Golgi apparatus membrane</location>
    </subcellularLocation>
</comment>
<evidence type="ECO:0000256" key="6">
    <source>
        <dbReference type="ARBA" id="ARBA00023034"/>
    </source>
</evidence>
<keyword evidence="13" id="KW-1185">Reference proteome</keyword>
<evidence type="ECO:0000313" key="13">
    <source>
        <dbReference type="Proteomes" id="UP001583186"/>
    </source>
</evidence>
<feature type="domain" description="T-SNARE coiled-coil homology" evidence="11">
    <location>
        <begin position="91"/>
        <end position="153"/>
    </location>
</feature>
<evidence type="ECO:0000256" key="4">
    <source>
        <dbReference type="ARBA" id="ARBA00022927"/>
    </source>
</evidence>
<dbReference type="Proteomes" id="UP001583186">
    <property type="component" value="Unassembled WGS sequence"/>
</dbReference>
<dbReference type="Gene3D" id="1.20.5.110">
    <property type="match status" value="1"/>
</dbReference>
<evidence type="ECO:0000256" key="3">
    <source>
        <dbReference type="ARBA" id="ARBA00022692"/>
    </source>
</evidence>
<sequence>MASSRFGNSNLHQRDPRSALFEGYTGPGADANSNRRNMNASPSRYGAPGGSPAGYGYGYPGGNGNGLAPQNGGYRSATPNKRGQYSDAVLNELESQNDSQIEGILGKVRVLKDMTVAIGDEIRESSALAEKMNDTFESTRVRLRGTMNRMLVMAERTGISWRVWLGFFAFVSMLFTYVWLF</sequence>
<keyword evidence="5 10" id="KW-1133">Transmembrane helix</keyword>
<dbReference type="PANTHER" id="PTHR12791">
    <property type="entry name" value="GOLGI SNARE BET1-RELATED"/>
    <property type="match status" value="1"/>
</dbReference>
<gene>
    <name evidence="12" type="primary">BET1</name>
    <name evidence="12" type="ORF">Sste5346_005772</name>
</gene>
<comment type="caution">
    <text evidence="12">The sequence shown here is derived from an EMBL/GenBank/DDBJ whole genome shotgun (WGS) entry which is preliminary data.</text>
</comment>
<evidence type="ECO:0000256" key="5">
    <source>
        <dbReference type="ARBA" id="ARBA00022989"/>
    </source>
</evidence>
<evidence type="ECO:0000256" key="8">
    <source>
        <dbReference type="ARBA" id="ARBA00046280"/>
    </source>
</evidence>
<dbReference type="EMBL" id="JAWCUI010000032">
    <property type="protein sequence ID" value="KAL1894537.1"/>
    <property type="molecule type" value="Genomic_DNA"/>
</dbReference>
<evidence type="ECO:0000256" key="7">
    <source>
        <dbReference type="ARBA" id="ARBA00023136"/>
    </source>
</evidence>
<feature type="region of interest" description="Disordered" evidence="9">
    <location>
        <begin position="1"/>
        <end position="47"/>
    </location>
</feature>
<name>A0ABR3Z2X9_9PEZI</name>
<dbReference type="CDD" id="cd15853">
    <property type="entry name" value="SNARE_Bet1"/>
    <property type="match status" value="1"/>
</dbReference>
<reference evidence="12 13" key="1">
    <citation type="journal article" date="2024" name="IMA Fungus">
        <title>IMA Genome - F19 : A genome assembly and annotation guide to empower mycologists, including annotated draft genome sequences of Ceratocystis pirilliformis, Diaporthe australafricana, Fusarium ophioides, Paecilomyces lecythidis, and Sporothrix stenoceras.</title>
        <authorList>
            <person name="Aylward J."/>
            <person name="Wilson A.M."/>
            <person name="Visagie C.M."/>
            <person name="Spraker J."/>
            <person name="Barnes I."/>
            <person name="Buitendag C."/>
            <person name="Ceriani C."/>
            <person name="Del Mar Angel L."/>
            <person name="du Plessis D."/>
            <person name="Fuchs T."/>
            <person name="Gasser K."/>
            <person name="Kramer D."/>
            <person name="Li W."/>
            <person name="Munsamy K."/>
            <person name="Piso A."/>
            <person name="Price J.L."/>
            <person name="Sonnekus B."/>
            <person name="Thomas C."/>
            <person name="van der Nest A."/>
            <person name="van Dijk A."/>
            <person name="van Heerden A."/>
            <person name="van Vuuren N."/>
            <person name="Yilmaz N."/>
            <person name="Duong T.A."/>
            <person name="van der Merwe N.A."/>
            <person name="Wingfield M.J."/>
            <person name="Wingfield B.D."/>
        </authorList>
    </citation>
    <scope>NUCLEOTIDE SEQUENCE [LARGE SCALE GENOMIC DNA]</scope>
    <source>
        <strain evidence="12 13">CMW 5346</strain>
    </source>
</reference>
<evidence type="ECO:0000256" key="10">
    <source>
        <dbReference type="SAM" id="Phobius"/>
    </source>
</evidence>
<keyword evidence="2" id="KW-0813">Transport</keyword>
<protein>
    <submittedName>
        <fullName evidence="12">Protein transport protein bet1</fullName>
    </submittedName>
</protein>